<sequence>MIVRSRSIYIRSRNSTSWITHPLAGGVNSTFSANETGVPHFLFSLTKGILKSIMLLAKACNLRKRQTSYRYGLSGARMDSIATEELTGRQFLVIVVLYNTNNHSPHP</sequence>
<dbReference type="AlphaFoldDB" id="B4W263"/>
<organism evidence="1 2">
    <name type="scientific">Coleofasciculus chthonoplastes PCC 7420</name>
    <dbReference type="NCBI Taxonomy" id="118168"/>
    <lineage>
        <taxon>Bacteria</taxon>
        <taxon>Bacillati</taxon>
        <taxon>Cyanobacteriota</taxon>
        <taxon>Cyanophyceae</taxon>
        <taxon>Coleofasciculales</taxon>
        <taxon>Coleofasciculaceae</taxon>
        <taxon>Coleofasciculus</taxon>
    </lineage>
</organism>
<name>B4W263_9CYAN</name>
<proteinExistence type="predicted"/>
<dbReference type="STRING" id="118168.MC7420_2379"/>
<reference evidence="1 2" key="1">
    <citation type="submission" date="2008-07" db="EMBL/GenBank/DDBJ databases">
        <authorList>
            <person name="Tandeau de Marsac N."/>
            <person name="Ferriera S."/>
            <person name="Johnson J."/>
            <person name="Kravitz S."/>
            <person name="Beeson K."/>
            <person name="Sutton G."/>
            <person name="Rogers Y.-H."/>
            <person name="Friedman R."/>
            <person name="Frazier M."/>
            <person name="Venter J.C."/>
        </authorList>
    </citation>
    <scope>NUCLEOTIDE SEQUENCE [LARGE SCALE GENOMIC DNA]</scope>
    <source>
        <strain evidence="1 2">PCC 7420</strain>
    </source>
</reference>
<gene>
    <name evidence="1" type="ORF">MC7420_2379</name>
</gene>
<keyword evidence="2" id="KW-1185">Reference proteome</keyword>
<evidence type="ECO:0000313" key="1">
    <source>
        <dbReference type="EMBL" id="EDX71713.1"/>
    </source>
</evidence>
<dbReference type="HOGENOM" id="CLU_2205553_0_0_3"/>
<evidence type="ECO:0000313" key="2">
    <source>
        <dbReference type="Proteomes" id="UP000003835"/>
    </source>
</evidence>
<dbReference type="Proteomes" id="UP000003835">
    <property type="component" value="Unassembled WGS sequence"/>
</dbReference>
<accession>B4W263</accession>
<dbReference type="EMBL" id="DS989870">
    <property type="protein sequence ID" value="EDX71713.1"/>
    <property type="molecule type" value="Genomic_DNA"/>
</dbReference>
<protein>
    <submittedName>
        <fullName evidence="1">Uncharacterized protein</fullName>
    </submittedName>
</protein>